<dbReference type="Pfam" id="PF22818">
    <property type="entry name" value="ApeI-like"/>
    <property type="match status" value="1"/>
</dbReference>
<proteinExistence type="predicted"/>
<dbReference type="EMBL" id="PDET01000001">
    <property type="protein sequence ID" value="PRD17370.1"/>
    <property type="molecule type" value="Genomic_DNA"/>
</dbReference>
<evidence type="ECO:0000313" key="2">
    <source>
        <dbReference type="EMBL" id="PRD17370.1"/>
    </source>
</evidence>
<gene>
    <name evidence="2" type="ORF">CQW29_01680</name>
</gene>
<reference evidence="2 3" key="1">
    <citation type="submission" date="2017-10" db="EMBL/GenBank/DDBJ databases">
        <title>Draft genome of two endophytic bacteria isolated from 'guarana' Paullinia cupana (Mart.) Ducke.</title>
        <authorList>
            <person name="Siqueira K.A."/>
            <person name="Liotti R.G."/>
            <person name="Mendes T.A."/>
            <person name="Soares M.A."/>
        </authorList>
    </citation>
    <scope>NUCLEOTIDE SEQUENCE [LARGE SCALE GENOMIC DNA]</scope>
    <source>
        <strain evidence="2 3">342</strain>
    </source>
</reference>
<evidence type="ECO:0000259" key="1">
    <source>
        <dbReference type="Pfam" id="PF22818"/>
    </source>
</evidence>
<organism evidence="2 3">
    <name type="scientific">Pantoea coffeiphila</name>
    <dbReference type="NCBI Taxonomy" id="1465635"/>
    <lineage>
        <taxon>Bacteria</taxon>
        <taxon>Pseudomonadati</taxon>
        <taxon>Pseudomonadota</taxon>
        <taxon>Gammaproteobacteria</taxon>
        <taxon>Enterobacterales</taxon>
        <taxon>Erwiniaceae</taxon>
        <taxon>Pantoea</taxon>
    </lineage>
</organism>
<dbReference type="AlphaFoldDB" id="A0A2S9IHW5"/>
<comment type="caution">
    <text evidence="2">The sequence shown here is derived from an EMBL/GenBank/DDBJ whole genome shotgun (WGS) entry which is preliminary data.</text>
</comment>
<name>A0A2S9IHW5_9GAMM</name>
<sequence length="128" mass="14068">MPGLSEELSRFVVSPPQLICREGEPDKMHCSFILTTDFSGFRGHFPDNPLLPGIVQIMLARYTAAAGKSAQLAGVKRCKFLHPIKPGETVSVAVKPGRHTGEYQAVISSNEIDCTSLVFELEHTEAWQ</sequence>
<protein>
    <recommendedName>
        <fullName evidence="1">ApeI dehydratase-like domain-containing protein</fullName>
    </recommendedName>
</protein>
<dbReference type="Proteomes" id="UP000239181">
    <property type="component" value="Unassembled WGS sequence"/>
</dbReference>
<dbReference type="InterPro" id="IPR054545">
    <property type="entry name" value="ApeI-like"/>
</dbReference>
<accession>A0A2S9IHW5</accession>
<keyword evidence="3" id="KW-1185">Reference proteome</keyword>
<dbReference type="SUPFAM" id="SSF54637">
    <property type="entry name" value="Thioesterase/thiol ester dehydrase-isomerase"/>
    <property type="match status" value="1"/>
</dbReference>
<dbReference type="Gene3D" id="3.10.129.10">
    <property type="entry name" value="Hotdog Thioesterase"/>
    <property type="match status" value="1"/>
</dbReference>
<feature type="domain" description="ApeI dehydratase-like" evidence="1">
    <location>
        <begin position="24"/>
        <end position="103"/>
    </location>
</feature>
<dbReference type="InterPro" id="IPR029069">
    <property type="entry name" value="HotDog_dom_sf"/>
</dbReference>
<evidence type="ECO:0000313" key="3">
    <source>
        <dbReference type="Proteomes" id="UP000239181"/>
    </source>
</evidence>